<keyword evidence="1" id="KW-0862">Zinc</keyword>
<evidence type="ECO:0000259" key="2">
    <source>
        <dbReference type="PROSITE" id="PS50157"/>
    </source>
</evidence>
<dbReference type="PROSITE" id="PS00028">
    <property type="entry name" value="ZINC_FINGER_C2H2_1"/>
    <property type="match status" value="1"/>
</dbReference>
<keyword evidence="3" id="KW-1185">Reference proteome</keyword>
<name>A0AAJ6QRE2_9ACAR</name>
<evidence type="ECO:0000313" key="4">
    <source>
        <dbReference type="RefSeq" id="XP_003741533.1"/>
    </source>
</evidence>
<dbReference type="RefSeq" id="XP_003741533.1">
    <property type="nucleotide sequence ID" value="XM_003741485.2"/>
</dbReference>
<reference evidence="4" key="1">
    <citation type="submission" date="2025-08" db="UniProtKB">
        <authorList>
            <consortium name="RefSeq"/>
        </authorList>
    </citation>
    <scope>IDENTIFICATION</scope>
</reference>
<dbReference type="Proteomes" id="UP000694867">
    <property type="component" value="Unplaced"/>
</dbReference>
<accession>A0AAJ6QRE2</accession>
<dbReference type="InterPro" id="IPR013087">
    <property type="entry name" value="Znf_C2H2_type"/>
</dbReference>
<dbReference type="KEGG" id="goe:100906878"/>
<dbReference type="GO" id="GO:0008270">
    <property type="term" value="F:zinc ion binding"/>
    <property type="evidence" value="ECO:0007669"/>
    <property type="project" value="UniProtKB-KW"/>
</dbReference>
<sequence>MDQSNSPSSGDGSDLPIFNFSRFEDSELYLRNRDVLRHYSQPFVVCTICNMYSGPADVIEQHMASHGAPRIALPDYSSVWAEMRERMSLEEGARSGPETRRAEAWLSRLSEILLNDPSGLRAKFPDIEISVELGNKPLEVEEFDALLKGSELKSGNSRTSGNTLLDGESSKYPYVVKCPKCRKSFLSEENFAHHRLQKGH</sequence>
<keyword evidence="1" id="KW-0863">Zinc-finger</keyword>
<dbReference type="GeneID" id="100906878"/>
<proteinExistence type="predicted"/>
<organism evidence="3 4">
    <name type="scientific">Galendromus occidentalis</name>
    <name type="common">western predatory mite</name>
    <dbReference type="NCBI Taxonomy" id="34638"/>
    <lineage>
        <taxon>Eukaryota</taxon>
        <taxon>Metazoa</taxon>
        <taxon>Ecdysozoa</taxon>
        <taxon>Arthropoda</taxon>
        <taxon>Chelicerata</taxon>
        <taxon>Arachnida</taxon>
        <taxon>Acari</taxon>
        <taxon>Parasitiformes</taxon>
        <taxon>Mesostigmata</taxon>
        <taxon>Gamasina</taxon>
        <taxon>Phytoseioidea</taxon>
        <taxon>Phytoseiidae</taxon>
        <taxon>Typhlodrominae</taxon>
        <taxon>Galendromus</taxon>
    </lineage>
</organism>
<keyword evidence="1" id="KW-0479">Metal-binding</keyword>
<evidence type="ECO:0000256" key="1">
    <source>
        <dbReference type="PROSITE-ProRule" id="PRU00042"/>
    </source>
</evidence>
<feature type="domain" description="C2H2-type" evidence="2">
    <location>
        <begin position="176"/>
        <end position="200"/>
    </location>
</feature>
<protein>
    <submittedName>
        <fullName evidence="4">Uncharacterized protein LOC100906878</fullName>
    </submittedName>
</protein>
<gene>
    <name evidence="4" type="primary">LOC100906878</name>
</gene>
<dbReference type="SMART" id="SM00355">
    <property type="entry name" value="ZnF_C2H2"/>
    <property type="match status" value="2"/>
</dbReference>
<dbReference type="PROSITE" id="PS50157">
    <property type="entry name" value="ZINC_FINGER_C2H2_2"/>
    <property type="match status" value="1"/>
</dbReference>
<dbReference type="AlphaFoldDB" id="A0AAJ6QRE2"/>
<evidence type="ECO:0000313" key="3">
    <source>
        <dbReference type="Proteomes" id="UP000694867"/>
    </source>
</evidence>